<feature type="transmembrane region" description="Helical" evidence="1">
    <location>
        <begin position="42"/>
        <end position="64"/>
    </location>
</feature>
<evidence type="ECO:0000313" key="2">
    <source>
        <dbReference type="EMBL" id="OHA27190.1"/>
    </source>
</evidence>
<proteinExistence type="predicted"/>
<protein>
    <submittedName>
        <fullName evidence="2">Uncharacterized protein</fullName>
    </submittedName>
</protein>
<sequence>MNPPFSGVLMVGSAVFLSYFTYRRLRDFQKNKESLTNRFFLYAAFFVSIALYVYGLSAFAYSYIPALLPIGAVVATILNMIGFAFFFCIPLNAWFSPRLYVFLTHAVSIFVIIIAMALIISPPASRLLLGGVVAWGFTPLQSCLILFLNAVAFSSNIFVLYKNFRESLDRTWFLRVVAIILTFVLTGLGGGYLYFGSNAVLLQYAYVLLFVGIVSQFVGSLGRGSK</sequence>
<comment type="caution">
    <text evidence="2">The sequence shown here is derived from an EMBL/GenBank/DDBJ whole genome shotgun (WGS) entry which is preliminary data.</text>
</comment>
<evidence type="ECO:0000313" key="3">
    <source>
        <dbReference type="Proteomes" id="UP000177943"/>
    </source>
</evidence>
<accession>A0A1G2MTG2</accession>
<evidence type="ECO:0000256" key="1">
    <source>
        <dbReference type="SAM" id="Phobius"/>
    </source>
</evidence>
<feature type="transmembrane region" description="Helical" evidence="1">
    <location>
        <begin position="99"/>
        <end position="120"/>
    </location>
</feature>
<keyword evidence="1" id="KW-0472">Membrane</keyword>
<dbReference type="AlphaFoldDB" id="A0A1G2MTG2"/>
<reference evidence="2 3" key="1">
    <citation type="journal article" date="2016" name="Nat. Commun.">
        <title>Thousands of microbial genomes shed light on interconnected biogeochemical processes in an aquifer system.</title>
        <authorList>
            <person name="Anantharaman K."/>
            <person name="Brown C.T."/>
            <person name="Hug L.A."/>
            <person name="Sharon I."/>
            <person name="Castelle C.J."/>
            <person name="Probst A.J."/>
            <person name="Thomas B.C."/>
            <person name="Singh A."/>
            <person name="Wilkins M.J."/>
            <person name="Karaoz U."/>
            <person name="Brodie E.L."/>
            <person name="Williams K.H."/>
            <person name="Hubbard S.S."/>
            <person name="Banfield J.F."/>
        </authorList>
    </citation>
    <scope>NUCLEOTIDE SEQUENCE [LARGE SCALE GENOMIC DNA]</scope>
</reference>
<feature type="transmembrane region" description="Helical" evidence="1">
    <location>
        <begin position="201"/>
        <end position="222"/>
    </location>
</feature>
<keyword evidence="1" id="KW-1133">Transmembrane helix</keyword>
<feature type="transmembrane region" description="Helical" evidence="1">
    <location>
        <begin position="6"/>
        <end position="22"/>
    </location>
</feature>
<name>A0A1G2MTG2_9BACT</name>
<keyword evidence="1" id="KW-0812">Transmembrane</keyword>
<feature type="transmembrane region" description="Helical" evidence="1">
    <location>
        <begin position="172"/>
        <end position="195"/>
    </location>
</feature>
<feature type="transmembrane region" description="Helical" evidence="1">
    <location>
        <begin position="70"/>
        <end position="92"/>
    </location>
</feature>
<feature type="transmembrane region" description="Helical" evidence="1">
    <location>
        <begin position="132"/>
        <end position="160"/>
    </location>
</feature>
<gene>
    <name evidence="2" type="ORF">A3D56_01910</name>
</gene>
<dbReference type="Proteomes" id="UP000177943">
    <property type="component" value="Unassembled WGS sequence"/>
</dbReference>
<organism evidence="2 3">
    <name type="scientific">Candidatus Taylorbacteria bacterium RIFCSPHIGHO2_02_FULL_45_35</name>
    <dbReference type="NCBI Taxonomy" id="1802311"/>
    <lineage>
        <taxon>Bacteria</taxon>
        <taxon>Candidatus Tayloriibacteriota</taxon>
    </lineage>
</organism>
<dbReference type="EMBL" id="MHRP01000020">
    <property type="protein sequence ID" value="OHA27190.1"/>
    <property type="molecule type" value="Genomic_DNA"/>
</dbReference>